<dbReference type="InterPro" id="IPR036271">
    <property type="entry name" value="Tet_transcr_reg_TetR-rel_C_sf"/>
</dbReference>
<evidence type="ECO:0000256" key="2">
    <source>
        <dbReference type="ARBA" id="ARBA00023015"/>
    </source>
</evidence>
<dbReference type="SUPFAM" id="SSF48498">
    <property type="entry name" value="Tetracyclin repressor-like, C-terminal domain"/>
    <property type="match status" value="1"/>
</dbReference>
<dbReference type="GO" id="GO:0003700">
    <property type="term" value="F:DNA-binding transcription factor activity"/>
    <property type="evidence" value="ECO:0007669"/>
    <property type="project" value="TreeGrafter"/>
</dbReference>
<dbReference type="PRINTS" id="PR00455">
    <property type="entry name" value="HTHTETR"/>
</dbReference>
<reference evidence="7 8" key="1">
    <citation type="submission" date="2018-09" db="EMBL/GenBank/DDBJ databases">
        <title>Genomic Encyclopedia of Archaeal and Bacterial Type Strains, Phase II (KMG-II): from individual species to whole genera.</title>
        <authorList>
            <person name="Goeker M."/>
        </authorList>
    </citation>
    <scope>NUCLEOTIDE SEQUENCE [LARGE SCALE GENOMIC DNA]</scope>
    <source>
        <strain evidence="7 8">DSM 17008</strain>
    </source>
</reference>
<evidence type="ECO:0000256" key="4">
    <source>
        <dbReference type="ARBA" id="ARBA00023163"/>
    </source>
</evidence>
<dbReference type="EMBL" id="RAPK01000011">
    <property type="protein sequence ID" value="RKD69459.1"/>
    <property type="molecule type" value="Genomic_DNA"/>
</dbReference>
<keyword evidence="1" id="KW-0678">Repressor</keyword>
<comment type="caution">
    <text evidence="7">The sequence shown here is derived from an EMBL/GenBank/DDBJ whole genome shotgun (WGS) entry which is preliminary data.</text>
</comment>
<dbReference type="Gene3D" id="1.10.357.10">
    <property type="entry name" value="Tetracycline Repressor, domain 2"/>
    <property type="match status" value="1"/>
</dbReference>
<dbReference type="PANTHER" id="PTHR30055:SF175">
    <property type="entry name" value="HTH-TYPE TRANSCRIPTIONAL REPRESSOR KSTR2"/>
    <property type="match status" value="1"/>
</dbReference>
<sequence length="191" mass="22443">MRNNIKQQAIFLFQKKGFSETSIQDIVEAVHVTKGSFYYYFTSKESLLMEIHMDYIENLLAEQHRLYEPTSQSAREKLTGTVVLLLTKIKEDGASARIFYREMRHLQEAGYSHIVERRNQFRRQIEEVITEGIHNREFRQNLNPALTTLALLGITNWSYQWFDPDGELSDREAAAYFVDLLLHGMLPKEHE</sequence>
<dbReference type="InterPro" id="IPR001647">
    <property type="entry name" value="HTH_TetR"/>
</dbReference>
<dbReference type="OrthoDB" id="9814200at2"/>
<evidence type="ECO:0000256" key="3">
    <source>
        <dbReference type="ARBA" id="ARBA00023125"/>
    </source>
</evidence>
<keyword evidence="2" id="KW-0805">Transcription regulation</keyword>
<dbReference type="PROSITE" id="PS50977">
    <property type="entry name" value="HTH_TETR_2"/>
    <property type="match status" value="1"/>
</dbReference>
<evidence type="ECO:0000259" key="6">
    <source>
        <dbReference type="PROSITE" id="PS50977"/>
    </source>
</evidence>
<dbReference type="RefSeq" id="WP_120194032.1">
    <property type="nucleotide sequence ID" value="NZ_RAPK01000011.1"/>
</dbReference>
<keyword evidence="8" id="KW-1185">Reference proteome</keyword>
<evidence type="ECO:0000313" key="8">
    <source>
        <dbReference type="Proteomes" id="UP000285120"/>
    </source>
</evidence>
<gene>
    <name evidence="7" type="ORF">ATL39_2877</name>
</gene>
<name>A0A419UWE5_9BACL</name>
<dbReference type="Proteomes" id="UP000285120">
    <property type="component" value="Unassembled WGS sequence"/>
</dbReference>
<organism evidence="7 8">
    <name type="scientific">Sinobaca qinghaiensis</name>
    <dbReference type="NCBI Taxonomy" id="342944"/>
    <lineage>
        <taxon>Bacteria</taxon>
        <taxon>Bacillati</taxon>
        <taxon>Bacillota</taxon>
        <taxon>Bacilli</taxon>
        <taxon>Bacillales</taxon>
        <taxon>Sporolactobacillaceae</taxon>
        <taxon>Sinobaca</taxon>
    </lineage>
</organism>
<dbReference type="InterPro" id="IPR041490">
    <property type="entry name" value="KstR2_TetR_C"/>
</dbReference>
<dbReference type="GO" id="GO:0000976">
    <property type="term" value="F:transcription cis-regulatory region binding"/>
    <property type="evidence" value="ECO:0007669"/>
    <property type="project" value="TreeGrafter"/>
</dbReference>
<feature type="domain" description="HTH tetR-type" evidence="6">
    <location>
        <begin position="1"/>
        <end position="59"/>
    </location>
</feature>
<evidence type="ECO:0000256" key="5">
    <source>
        <dbReference type="PROSITE-ProRule" id="PRU00335"/>
    </source>
</evidence>
<dbReference type="SUPFAM" id="SSF46689">
    <property type="entry name" value="Homeodomain-like"/>
    <property type="match status" value="1"/>
</dbReference>
<dbReference type="Pfam" id="PF17932">
    <property type="entry name" value="TetR_C_24"/>
    <property type="match status" value="1"/>
</dbReference>
<dbReference type="PANTHER" id="PTHR30055">
    <property type="entry name" value="HTH-TYPE TRANSCRIPTIONAL REGULATOR RUTR"/>
    <property type="match status" value="1"/>
</dbReference>
<evidence type="ECO:0000256" key="1">
    <source>
        <dbReference type="ARBA" id="ARBA00022491"/>
    </source>
</evidence>
<keyword evidence="3 5" id="KW-0238">DNA-binding</keyword>
<dbReference type="AlphaFoldDB" id="A0A419UWE5"/>
<dbReference type="InterPro" id="IPR009057">
    <property type="entry name" value="Homeodomain-like_sf"/>
</dbReference>
<protein>
    <submittedName>
        <fullName evidence="7">TetR family transcriptional regulator</fullName>
    </submittedName>
</protein>
<accession>A0A419UWE5</accession>
<evidence type="ECO:0000313" key="7">
    <source>
        <dbReference type="EMBL" id="RKD69459.1"/>
    </source>
</evidence>
<dbReference type="InterPro" id="IPR050109">
    <property type="entry name" value="HTH-type_TetR-like_transc_reg"/>
</dbReference>
<proteinExistence type="predicted"/>
<dbReference type="Pfam" id="PF00440">
    <property type="entry name" value="TetR_N"/>
    <property type="match status" value="1"/>
</dbReference>
<keyword evidence="4" id="KW-0804">Transcription</keyword>
<feature type="DNA-binding region" description="H-T-H motif" evidence="5">
    <location>
        <begin position="22"/>
        <end position="41"/>
    </location>
</feature>
<dbReference type="PROSITE" id="PS01081">
    <property type="entry name" value="HTH_TETR_1"/>
    <property type="match status" value="1"/>
</dbReference>
<dbReference type="Gene3D" id="1.10.10.60">
    <property type="entry name" value="Homeodomain-like"/>
    <property type="match status" value="1"/>
</dbReference>
<dbReference type="InterPro" id="IPR023772">
    <property type="entry name" value="DNA-bd_HTH_TetR-type_CS"/>
</dbReference>